<evidence type="ECO:0000313" key="3">
    <source>
        <dbReference type="Proteomes" id="UP000236723"/>
    </source>
</evidence>
<dbReference type="PROSITE" id="PS51186">
    <property type="entry name" value="GNAT"/>
    <property type="match status" value="1"/>
</dbReference>
<dbReference type="Proteomes" id="UP000236723">
    <property type="component" value="Unassembled WGS sequence"/>
</dbReference>
<dbReference type="Pfam" id="PF00583">
    <property type="entry name" value="Acetyltransf_1"/>
    <property type="match status" value="1"/>
</dbReference>
<dbReference type="InterPro" id="IPR016794">
    <property type="entry name" value="UCP21603_acetyltransf"/>
</dbReference>
<sequence length="280" mass="30614">MLGSMPVRVLDDRHRDRVLTILDSDPVSNVFVSSRVHAVGLDPGRLGAQMWGYIRDGRLSALCYSGANLIPIAADSEAVRAFAERARTQGRRCSSIVGQIEAVTELWELLAPYWGRPRAIRASQPVMATSRPSPVPPDPGVRRVRMEEFDIVYPACVSMFTEEVGVSPNVGDGGALYRARVAELIRAGRSFARIEDGRVVFKAEIGAATPHACQVQGVWVHPDLRGRGLSVGGMAALVDESLRTIAPTVSLYVNDYNARARAAYRRVGFTEVDTFMSVLF</sequence>
<dbReference type="Gene3D" id="3.40.630.30">
    <property type="match status" value="1"/>
</dbReference>
<protein>
    <recommendedName>
        <fullName evidence="1">N-acetyltransferase domain-containing protein</fullName>
    </recommendedName>
</protein>
<evidence type="ECO:0000313" key="2">
    <source>
        <dbReference type="EMBL" id="SEG62433.1"/>
    </source>
</evidence>
<reference evidence="3" key="1">
    <citation type="submission" date="2016-10" db="EMBL/GenBank/DDBJ databases">
        <authorList>
            <person name="Varghese N."/>
            <person name="Submissions S."/>
        </authorList>
    </citation>
    <scope>NUCLEOTIDE SEQUENCE [LARGE SCALE GENOMIC DNA]</scope>
    <source>
        <strain evidence="3">DSM 43163</strain>
    </source>
</reference>
<evidence type="ECO:0000259" key="1">
    <source>
        <dbReference type="PROSITE" id="PS51186"/>
    </source>
</evidence>
<dbReference type="InterPro" id="IPR000182">
    <property type="entry name" value="GNAT_dom"/>
</dbReference>
<dbReference type="RefSeq" id="WP_103939171.1">
    <property type="nucleotide sequence ID" value="NZ_FNVO01000007.1"/>
</dbReference>
<dbReference type="SUPFAM" id="SSF55729">
    <property type="entry name" value="Acyl-CoA N-acyltransferases (Nat)"/>
    <property type="match status" value="1"/>
</dbReference>
<gene>
    <name evidence="2" type="ORF">SAMN04489712_107296</name>
</gene>
<name>A0A1H6BP17_9ACTN</name>
<dbReference type="InterPro" id="IPR016181">
    <property type="entry name" value="Acyl_CoA_acyltransferase"/>
</dbReference>
<dbReference type="Pfam" id="PF13312">
    <property type="entry name" value="DUF4081"/>
    <property type="match status" value="1"/>
</dbReference>
<organism evidence="2 3">
    <name type="scientific">Thermomonospora echinospora</name>
    <dbReference type="NCBI Taxonomy" id="1992"/>
    <lineage>
        <taxon>Bacteria</taxon>
        <taxon>Bacillati</taxon>
        <taxon>Actinomycetota</taxon>
        <taxon>Actinomycetes</taxon>
        <taxon>Streptosporangiales</taxon>
        <taxon>Thermomonosporaceae</taxon>
        <taxon>Thermomonospora</taxon>
    </lineage>
</organism>
<accession>A0A1H6BP17</accession>
<feature type="domain" description="N-acetyltransferase" evidence="1">
    <location>
        <begin position="139"/>
        <end position="280"/>
    </location>
</feature>
<keyword evidence="3" id="KW-1185">Reference proteome</keyword>
<dbReference type="EMBL" id="FNVO01000007">
    <property type="protein sequence ID" value="SEG62433.1"/>
    <property type="molecule type" value="Genomic_DNA"/>
</dbReference>
<dbReference type="InterPro" id="IPR025289">
    <property type="entry name" value="DUF4081"/>
</dbReference>
<dbReference type="GO" id="GO:0016747">
    <property type="term" value="F:acyltransferase activity, transferring groups other than amino-acyl groups"/>
    <property type="evidence" value="ECO:0007669"/>
    <property type="project" value="InterPro"/>
</dbReference>
<dbReference type="OrthoDB" id="5241264at2"/>
<dbReference type="AlphaFoldDB" id="A0A1H6BP17"/>
<dbReference type="PIRSF" id="PIRSF021603">
    <property type="entry name" value="UCP21603_acetyltransf"/>
    <property type="match status" value="1"/>
</dbReference>
<proteinExistence type="predicted"/>